<dbReference type="AlphaFoldDB" id="A0AAD6ETU1"/>
<sequence length="341" mass="38632">MVATVLSSDRFFESDQEWRCHNQCQYKKKVPSSLPEEAPVGPSNLDRFLEATKPSVPARYLSKARAWRNSEGPYFLLSDLWDSFEEWSVYGAGVPVVANGCDSMVQYYVPYLSGMQLYGEPKRQWIDSRQCGADSDDSDSYYPESSSDGSSDNEHERVVSNGGAIITDTHAPVYDSNCGGCKGKLLFEYLEQNPPYMREPLSQKINSLEREFPVLKSTRSCDLSPGSWISVAWYPIYRIPTGNTLRDIEACFLTYHSLSSSIKGFQSEFNPNVLLKEEGPTMSLPVFGLASYKFRPAVWTPNQSQKQAALSLLQAADRWLRSLDVYHPDFQFFISHSSYRN</sequence>
<organism evidence="2 3">
    <name type="scientific">Rhynchospora tenuis</name>
    <dbReference type="NCBI Taxonomy" id="198213"/>
    <lineage>
        <taxon>Eukaryota</taxon>
        <taxon>Viridiplantae</taxon>
        <taxon>Streptophyta</taxon>
        <taxon>Embryophyta</taxon>
        <taxon>Tracheophyta</taxon>
        <taxon>Spermatophyta</taxon>
        <taxon>Magnoliopsida</taxon>
        <taxon>Liliopsida</taxon>
        <taxon>Poales</taxon>
        <taxon>Cyperaceae</taxon>
        <taxon>Cyperoideae</taxon>
        <taxon>Rhynchosporeae</taxon>
        <taxon>Rhynchospora</taxon>
    </lineage>
</organism>
<comment type="caution">
    <text evidence="2">The sequence shown here is derived from an EMBL/GenBank/DDBJ whole genome shotgun (WGS) entry which is preliminary data.</text>
</comment>
<feature type="compositionally biased region" description="Low complexity" evidence="1">
    <location>
        <begin position="140"/>
        <end position="150"/>
    </location>
</feature>
<keyword evidence="3" id="KW-1185">Reference proteome</keyword>
<gene>
    <name evidence="2" type="ORF">LUZ61_004561</name>
</gene>
<accession>A0AAD6ETU1</accession>
<evidence type="ECO:0000256" key="1">
    <source>
        <dbReference type="SAM" id="MobiDB-lite"/>
    </source>
</evidence>
<dbReference type="PANTHER" id="PTHR31343:SF42">
    <property type="entry name" value="T15D22.8"/>
    <property type="match status" value="1"/>
</dbReference>
<evidence type="ECO:0000313" key="3">
    <source>
        <dbReference type="Proteomes" id="UP001210211"/>
    </source>
</evidence>
<name>A0AAD6ETU1_9POAL</name>
<feature type="region of interest" description="Disordered" evidence="1">
    <location>
        <begin position="129"/>
        <end position="157"/>
    </location>
</feature>
<dbReference type="PANTHER" id="PTHR31343">
    <property type="entry name" value="T15D22.8"/>
    <property type="match status" value="1"/>
</dbReference>
<dbReference type="EMBL" id="JAMRDG010000001">
    <property type="protein sequence ID" value="KAJ3700856.1"/>
    <property type="molecule type" value="Genomic_DNA"/>
</dbReference>
<protein>
    <submittedName>
        <fullName evidence="2">Uncharacterized protein</fullName>
    </submittedName>
</protein>
<dbReference type="Proteomes" id="UP001210211">
    <property type="component" value="Unassembled WGS sequence"/>
</dbReference>
<dbReference type="Pfam" id="PF05623">
    <property type="entry name" value="DUF789"/>
    <property type="match status" value="1"/>
</dbReference>
<reference evidence="2 3" key="1">
    <citation type="journal article" date="2022" name="Cell">
        <title>Repeat-based holocentromeres influence genome architecture and karyotype evolution.</title>
        <authorList>
            <person name="Hofstatter P.G."/>
            <person name="Thangavel G."/>
            <person name="Lux T."/>
            <person name="Neumann P."/>
            <person name="Vondrak T."/>
            <person name="Novak P."/>
            <person name="Zhang M."/>
            <person name="Costa L."/>
            <person name="Castellani M."/>
            <person name="Scott A."/>
            <person name="Toegelov H."/>
            <person name="Fuchs J."/>
            <person name="Mata-Sucre Y."/>
            <person name="Dias Y."/>
            <person name="Vanzela A.L.L."/>
            <person name="Huettel B."/>
            <person name="Almeida C.C.S."/>
            <person name="Simkova H."/>
            <person name="Souza G."/>
            <person name="Pedrosa-Harand A."/>
            <person name="Macas J."/>
            <person name="Mayer K.F.X."/>
            <person name="Houben A."/>
            <person name="Marques A."/>
        </authorList>
    </citation>
    <scope>NUCLEOTIDE SEQUENCE [LARGE SCALE GENOMIC DNA]</scope>
    <source>
        <strain evidence="2">RhyTen1mFocal</strain>
    </source>
</reference>
<evidence type="ECO:0000313" key="2">
    <source>
        <dbReference type="EMBL" id="KAJ3700856.1"/>
    </source>
</evidence>
<proteinExistence type="predicted"/>
<dbReference type="InterPro" id="IPR008507">
    <property type="entry name" value="DUF789"/>
</dbReference>